<dbReference type="GO" id="GO:0005509">
    <property type="term" value="F:calcium ion binding"/>
    <property type="evidence" value="ECO:0007669"/>
    <property type="project" value="InterPro"/>
</dbReference>
<sequence>MTLFSFISIRGRCVFIPRESRRIILIRGYMHLSIAKSKDSPFLGSYYFYSVLLACFIALIFIGDKAHAAPAAPIKQQYAQPNGITFYAQQHGDETFNWKTASNGAVIAKNADGYWSYAVMQGNQLIAGPAKVAIQPPPAHFLTSKDVLELYQQHSQLKNASSAPTSQALRSPVYSSGEISTDLDMSSPHPLLVVLVEFNDIAMTTAESDWNSLVFGSTGKTVNAFYKEASNNQFYFTPANETGGTANDGVIKVSLPQAHPDTADDASLAALEINQQIAAAAVTAANSQVNFADYDTDHDGYVSRDELHVMTILAGQETSFGEVGVTPSVWGHFSALEDADSPSVDGVKLLAGDKNGGYTQFGEYHGDHQATIGIIVHELGHDLDLPDLYDVNTVDNEDTGGVGGFSVMGAGSWAHVLSDNDEPGETPVHFDAWSKVFLGFETPIEIPYGTDISVTLNAIATSNPDSYNVYKVLTQNPDQYFLLENRQQNANSGFDRGLKLFTDKSGIAIWHIDSYYIENYYWNVNDERPLGVDLESFYDAPLDPFYHDGYRFDLYSNPGSIYNNGDPTGISIYTNSPASSAMSVNVGVSPSINATPTTNATATSVSYTLQWNEAVSVHYVVLPSEDAEPTIGQVLQGEDGNGNPASLSGQISAAANAPSTFTLNNLTVSTSYTIYLVSEDSSGHRYAAIDYFSTGSPISVGSPVINEAAANDGSITATQTVTVTNATYGGSVTDATYGTFDPSIASGDITIHNLPAGLGYTVTRTDPTTLTITFTGKATNHANANDVSNVSIKVAANKIIGISVPATTNTFAINFNDPTPITGGGGGGGFIGGGGGGGGGAPSPEVSDKGDQGVCP</sequence>
<keyword evidence="2" id="KW-1133">Transmembrane helix</keyword>
<dbReference type="InterPro" id="IPR018247">
    <property type="entry name" value="EF_Hand_1_Ca_BS"/>
</dbReference>
<dbReference type="PANTHER" id="PTHR41775:SF1">
    <property type="entry name" value="PEPTIDASE M6-LIKE DOMAIN-CONTAINING PROTEIN"/>
    <property type="match status" value="1"/>
</dbReference>
<dbReference type="InterPro" id="IPR002048">
    <property type="entry name" value="EF_hand_dom"/>
</dbReference>
<dbReference type="PANTHER" id="PTHR41775">
    <property type="entry name" value="SECRETED PROTEIN-RELATED"/>
    <property type="match status" value="1"/>
</dbReference>
<evidence type="ECO:0000313" key="4">
    <source>
        <dbReference type="EMBL" id="QMV41207.1"/>
    </source>
</evidence>
<dbReference type="GO" id="GO:0006508">
    <property type="term" value="P:proteolysis"/>
    <property type="evidence" value="ECO:0007669"/>
    <property type="project" value="UniProtKB-KW"/>
</dbReference>
<dbReference type="PROSITE" id="PS50222">
    <property type="entry name" value="EF_HAND_2"/>
    <property type="match status" value="1"/>
</dbReference>
<dbReference type="AlphaFoldDB" id="A0A7G5BW73"/>
<evidence type="ECO:0000256" key="2">
    <source>
        <dbReference type="SAM" id="Phobius"/>
    </source>
</evidence>
<dbReference type="GO" id="GO:0008237">
    <property type="term" value="F:metallopeptidase activity"/>
    <property type="evidence" value="ECO:0007669"/>
    <property type="project" value="UniProtKB-KW"/>
</dbReference>
<gene>
    <name evidence="4" type="ORF">FPL14_08380</name>
</gene>
<feature type="region of interest" description="Disordered" evidence="1">
    <location>
        <begin position="824"/>
        <end position="856"/>
    </location>
</feature>
<keyword evidence="4" id="KW-0645">Protease</keyword>
<keyword evidence="2" id="KW-0472">Membrane</keyword>
<keyword evidence="4" id="KW-0378">Hydrolase</keyword>
<evidence type="ECO:0000256" key="1">
    <source>
        <dbReference type="SAM" id="MobiDB-lite"/>
    </source>
</evidence>
<protein>
    <submittedName>
        <fullName evidence="4">M6 family metalloprotease domain-containing protein</fullName>
    </submittedName>
</protein>
<dbReference type="NCBIfam" id="TIGR03296">
    <property type="entry name" value="M6dom_TIGR03296"/>
    <property type="match status" value="1"/>
</dbReference>
<name>A0A7G5BW73_9BACL</name>
<feature type="compositionally biased region" description="Basic and acidic residues" evidence="1">
    <location>
        <begin position="846"/>
        <end position="856"/>
    </location>
</feature>
<feature type="domain" description="EF-hand" evidence="3">
    <location>
        <begin position="291"/>
        <end position="317"/>
    </location>
</feature>
<reference evidence="4 5" key="1">
    <citation type="submission" date="2019-07" db="EMBL/GenBank/DDBJ databases">
        <authorList>
            <person name="Kim J.K."/>
            <person name="Cheong H.-M."/>
            <person name="Choi Y."/>
            <person name="Hwang K.J."/>
            <person name="Lee S."/>
            <person name="Choi C."/>
        </authorList>
    </citation>
    <scope>NUCLEOTIDE SEQUENCE [LARGE SCALE GENOMIC DNA]</scope>
    <source>
        <strain evidence="4 5">KS 22</strain>
    </source>
</reference>
<dbReference type="Proteomes" id="UP000515679">
    <property type="component" value="Chromosome"/>
</dbReference>
<proteinExistence type="predicted"/>
<keyword evidence="2" id="KW-0812">Transmembrane</keyword>
<evidence type="ECO:0000259" key="3">
    <source>
        <dbReference type="PROSITE" id="PS50222"/>
    </source>
</evidence>
<feature type="transmembrane region" description="Helical" evidence="2">
    <location>
        <begin position="46"/>
        <end position="63"/>
    </location>
</feature>
<evidence type="ECO:0000313" key="5">
    <source>
        <dbReference type="Proteomes" id="UP000515679"/>
    </source>
</evidence>
<keyword evidence="5" id="KW-1185">Reference proteome</keyword>
<keyword evidence="4" id="KW-0482">Metalloprotease</keyword>
<dbReference type="InterPro" id="IPR008757">
    <property type="entry name" value="Peptidase_M6-like_domain"/>
</dbReference>
<dbReference type="EMBL" id="CP041969">
    <property type="protein sequence ID" value="QMV41207.1"/>
    <property type="molecule type" value="Genomic_DNA"/>
</dbReference>
<organism evidence="4 5">
    <name type="scientific">Cohnella cholangitidis</name>
    <dbReference type="NCBI Taxonomy" id="2598458"/>
    <lineage>
        <taxon>Bacteria</taxon>
        <taxon>Bacillati</taxon>
        <taxon>Bacillota</taxon>
        <taxon>Bacilli</taxon>
        <taxon>Bacillales</taxon>
        <taxon>Paenibacillaceae</taxon>
        <taxon>Cohnella</taxon>
    </lineage>
</organism>
<accession>A0A7G5BW73</accession>
<dbReference type="KEGG" id="cchl:FPL14_08380"/>
<dbReference type="PROSITE" id="PS00018">
    <property type="entry name" value="EF_HAND_1"/>
    <property type="match status" value="1"/>
</dbReference>
<dbReference type="Pfam" id="PF05547">
    <property type="entry name" value="Peptidase_M6"/>
    <property type="match status" value="1"/>
</dbReference>
<feature type="compositionally biased region" description="Gly residues" evidence="1">
    <location>
        <begin position="824"/>
        <end position="841"/>
    </location>
</feature>